<feature type="domain" description="IF rod" evidence="4">
    <location>
        <begin position="57"/>
        <end position="449"/>
    </location>
</feature>
<dbReference type="PANTHER" id="PTHR45721">
    <property type="entry name" value="LAMIN DM0-RELATED"/>
    <property type="match status" value="1"/>
</dbReference>
<evidence type="ECO:0000256" key="3">
    <source>
        <dbReference type="SAM" id="Coils"/>
    </source>
</evidence>
<dbReference type="EMBL" id="CAJNOQ010000576">
    <property type="protein sequence ID" value="CAF0816615.1"/>
    <property type="molecule type" value="Genomic_DNA"/>
</dbReference>
<dbReference type="PANTHER" id="PTHR45721:SF12">
    <property type="entry name" value="INTERMEDIATE FILAMENT PROTEIN IFA-1"/>
    <property type="match status" value="1"/>
</dbReference>
<evidence type="ECO:0000256" key="2">
    <source>
        <dbReference type="ARBA" id="ARBA00023054"/>
    </source>
</evidence>
<keyword evidence="2 3" id="KW-0175">Coiled coil</keyword>
<keyword evidence="1" id="KW-0403">Intermediate filament</keyword>
<feature type="coiled-coil region" evidence="3">
    <location>
        <begin position="181"/>
        <end position="243"/>
    </location>
</feature>
<evidence type="ECO:0000259" key="4">
    <source>
        <dbReference type="PROSITE" id="PS51842"/>
    </source>
</evidence>
<proteinExistence type="predicted"/>
<dbReference type="InterPro" id="IPR039008">
    <property type="entry name" value="IF_rod_dom"/>
</dbReference>
<dbReference type="GO" id="GO:0005652">
    <property type="term" value="C:nuclear lamina"/>
    <property type="evidence" value="ECO:0007669"/>
    <property type="project" value="TreeGrafter"/>
</dbReference>
<dbReference type="Gene3D" id="1.20.5.1160">
    <property type="entry name" value="Vasodilator-stimulated phosphoprotein"/>
    <property type="match status" value="1"/>
</dbReference>
<evidence type="ECO:0000313" key="7">
    <source>
        <dbReference type="Proteomes" id="UP000663829"/>
    </source>
</evidence>
<dbReference type="GO" id="GO:0005200">
    <property type="term" value="F:structural constituent of cytoskeleton"/>
    <property type="evidence" value="ECO:0007669"/>
    <property type="project" value="TreeGrafter"/>
</dbReference>
<dbReference type="GO" id="GO:0051664">
    <property type="term" value="P:nuclear pore localization"/>
    <property type="evidence" value="ECO:0007669"/>
    <property type="project" value="TreeGrafter"/>
</dbReference>
<evidence type="ECO:0000313" key="5">
    <source>
        <dbReference type="EMBL" id="CAF0816615.1"/>
    </source>
</evidence>
<dbReference type="GO" id="GO:0006998">
    <property type="term" value="P:nuclear envelope organization"/>
    <property type="evidence" value="ECO:0007669"/>
    <property type="project" value="TreeGrafter"/>
</dbReference>
<accession>A0A813U256</accession>
<comment type="caution">
    <text evidence="5">The sequence shown here is derived from an EMBL/GenBank/DDBJ whole genome shotgun (WGS) entry which is preliminary data.</text>
</comment>
<sequence length="449" mass="52973">MYKQFDQIGLWSPRKKAMTSESLTIRHRTVERTVQGAHVSLNKVMAVTTMKEQHDHEKNELTRLNTRFVGYISRVKQIETENKQLELKLDNLRKHWGLDSIRLKLEFEQTLQQTRKTIDQTSFNKAQAELGAKRAQFNILNYKCLCDDVQHWSNEDKAKLAILETSLSSNQIESEQFHRLINKLRNDVDKYRSDMKYLLEEINRLASELDTEIKGRITIDGEIQTLQEQIQFLTVIHEQEMNELRILLLGHTGINPTKFYINELQNAIVEIRKDFGKLSRLQQQELENYYQLKRTELVEQIQRKVPVRTGHIDYKESIVTVRQTIIQTKKEKNSLQNEYEINLAKMNDLQFKYDTLKRENSIIIGQRDYEIVELRNKIMHLTSSYDRIISNKTILEFEISTYRNLLSAQEGRMPIKPPPIIPIIKPEIEYSESESQYVTKFQRSAKGIV</sequence>
<dbReference type="PROSITE" id="PS51842">
    <property type="entry name" value="IF_ROD_2"/>
    <property type="match status" value="1"/>
</dbReference>
<dbReference type="EMBL" id="CAJOBC010000576">
    <property type="protein sequence ID" value="CAF3602747.1"/>
    <property type="molecule type" value="Genomic_DNA"/>
</dbReference>
<dbReference type="SUPFAM" id="SSF64593">
    <property type="entry name" value="Intermediate filament protein, coiled coil region"/>
    <property type="match status" value="2"/>
</dbReference>
<dbReference type="Gene3D" id="1.20.5.170">
    <property type="match status" value="1"/>
</dbReference>
<evidence type="ECO:0000313" key="6">
    <source>
        <dbReference type="EMBL" id="CAF3602747.1"/>
    </source>
</evidence>
<dbReference type="SMART" id="SM01391">
    <property type="entry name" value="Filament"/>
    <property type="match status" value="1"/>
</dbReference>
<protein>
    <recommendedName>
        <fullName evidence="4">IF rod domain-containing protein</fullName>
    </recommendedName>
</protein>
<reference evidence="5" key="1">
    <citation type="submission" date="2021-02" db="EMBL/GenBank/DDBJ databases">
        <authorList>
            <person name="Nowell W R."/>
        </authorList>
    </citation>
    <scope>NUCLEOTIDE SEQUENCE</scope>
</reference>
<dbReference type="Proteomes" id="UP000663829">
    <property type="component" value="Unassembled WGS sequence"/>
</dbReference>
<dbReference type="GO" id="GO:0005882">
    <property type="term" value="C:intermediate filament"/>
    <property type="evidence" value="ECO:0007669"/>
    <property type="project" value="UniProtKB-KW"/>
</dbReference>
<keyword evidence="7" id="KW-1185">Reference proteome</keyword>
<evidence type="ECO:0000256" key="1">
    <source>
        <dbReference type="ARBA" id="ARBA00022754"/>
    </source>
</evidence>
<dbReference type="GO" id="GO:0090435">
    <property type="term" value="P:protein localization to nuclear envelope"/>
    <property type="evidence" value="ECO:0007669"/>
    <property type="project" value="TreeGrafter"/>
</dbReference>
<dbReference type="AlphaFoldDB" id="A0A813U256"/>
<dbReference type="OrthoDB" id="2441647at2759"/>
<name>A0A813U256_9BILA</name>
<organism evidence="5 7">
    <name type="scientific">Didymodactylos carnosus</name>
    <dbReference type="NCBI Taxonomy" id="1234261"/>
    <lineage>
        <taxon>Eukaryota</taxon>
        <taxon>Metazoa</taxon>
        <taxon>Spiralia</taxon>
        <taxon>Gnathifera</taxon>
        <taxon>Rotifera</taxon>
        <taxon>Eurotatoria</taxon>
        <taxon>Bdelloidea</taxon>
        <taxon>Philodinida</taxon>
        <taxon>Philodinidae</taxon>
        <taxon>Didymodactylos</taxon>
    </lineage>
</organism>
<dbReference type="Pfam" id="PF00038">
    <property type="entry name" value="Filament"/>
    <property type="match status" value="1"/>
</dbReference>
<dbReference type="GO" id="GO:0031507">
    <property type="term" value="P:heterochromatin formation"/>
    <property type="evidence" value="ECO:0007669"/>
    <property type="project" value="TreeGrafter"/>
</dbReference>
<gene>
    <name evidence="5" type="ORF">GPM918_LOCUS4321</name>
    <name evidence="6" type="ORF">SRO942_LOCUS4322</name>
</gene>
<dbReference type="GO" id="GO:0007097">
    <property type="term" value="P:nuclear migration"/>
    <property type="evidence" value="ECO:0007669"/>
    <property type="project" value="TreeGrafter"/>
</dbReference>
<dbReference type="Proteomes" id="UP000681722">
    <property type="component" value="Unassembled WGS sequence"/>
</dbReference>